<accession>A0A3S0A910</accession>
<dbReference type="AlphaFoldDB" id="A0A3S0A910"/>
<evidence type="ECO:0000313" key="5">
    <source>
        <dbReference type="EMBL" id="RTE06864.1"/>
    </source>
</evidence>
<dbReference type="InterPro" id="IPR018152">
    <property type="entry name" value="SOD_Cu/Zn_BS"/>
</dbReference>
<dbReference type="EC" id="1.15.1.1" evidence="3"/>
<dbReference type="Pfam" id="PF00080">
    <property type="entry name" value="Sod_Cu"/>
    <property type="match status" value="1"/>
</dbReference>
<dbReference type="CDD" id="cd00305">
    <property type="entry name" value="Cu-Zn_Superoxide_Dismutase"/>
    <property type="match status" value="1"/>
</dbReference>
<dbReference type="InterPro" id="IPR001424">
    <property type="entry name" value="SOD_Cu_Zn_dom"/>
</dbReference>
<protein>
    <recommendedName>
        <fullName evidence="3">Superoxide dismutase [Cu-Zn]</fullName>
        <ecNumber evidence="3">1.15.1.1</ecNumber>
    </recommendedName>
</protein>
<evidence type="ECO:0000313" key="6">
    <source>
        <dbReference type="Proteomes" id="UP000276128"/>
    </source>
</evidence>
<name>A0A3S0A910_9BACL</name>
<dbReference type="OrthoDB" id="9792957at2"/>
<sequence length="183" mass="18690">MNRASFLMTAGIGVMMLAGCNQVQSVSGVEAPAPSAPIQVKLIGANGQHVGSAQLSAAPEGVLVQLEVNGLPPGEHGLHIHEKGVCTAPKFESAGSHFNPTMKEHGFLNPKGYHAGDLPNLEVDSQGKGVFKAVSQAVSLTPGASNSLLKPGGTSIVIHEKPDDLKTDPSGNSGSRIACGVVK</sequence>
<gene>
    <name evidence="5" type="ORF">EJQ19_22195</name>
</gene>
<dbReference type="Gene3D" id="2.60.40.200">
    <property type="entry name" value="Superoxide dismutase, copper/zinc binding domain"/>
    <property type="match status" value="1"/>
</dbReference>
<proteinExistence type="inferred from homology"/>
<keyword evidence="3" id="KW-0186">Copper</keyword>
<comment type="caution">
    <text evidence="5">The sequence shown here is derived from an EMBL/GenBank/DDBJ whole genome shotgun (WGS) entry which is preliminary data.</text>
</comment>
<dbReference type="RefSeq" id="WP_126143430.1">
    <property type="nucleotide sequence ID" value="NZ_RXHU01000070.1"/>
</dbReference>
<dbReference type="GO" id="GO:0004784">
    <property type="term" value="F:superoxide dismutase activity"/>
    <property type="evidence" value="ECO:0007669"/>
    <property type="project" value="UniProtKB-EC"/>
</dbReference>
<evidence type="ECO:0000256" key="2">
    <source>
        <dbReference type="ARBA" id="ARBA00024900"/>
    </source>
</evidence>
<comment type="similarity">
    <text evidence="1 3">Belongs to the Cu-Zn superoxide dismutase family.</text>
</comment>
<keyword evidence="3" id="KW-0479">Metal-binding</keyword>
<comment type="cofactor">
    <cofactor evidence="3">
        <name>Cu cation</name>
        <dbReference type="ChEBI" id="CHEBI:23378"/>
    </cofactor>
    <text evidence="3">Binds 1 copper ion per subunit.</text>
</comment>
<keyword evidence="6" id="KW-1185">Reference proteome</keyword>
<dbReference type="PROSITE" id="PS51257">
    <property type="entry name" value="PROKAR_LIPOPROTEIN"/>
    <property type="match status" value="1"/>
</dbReference>
<dbReference type="SUPFAM" id="SSF49329">
    <property type="entry name" value="Cu,Zn superoxide dismutase-like"/>
    <property type="match status" value="1"/>
</dbReference>
<dbReference type="GO" id="GO:0005507">
    <property type="term" value="F:copper ion binding"/>
    <property type="evidence" value="ECO:0007669"/>
    <property type="project" value="InterPro"/>
</dbReference>
<organism evidence="5 6">
    <name type="scientific">Paenibacillus whitsoniae</name>
    <dbReference type="NCBI Taxonomy" id="2496558"/>
    <lineage>
        <taxon>Bacteria</taxon>
        <taxon>Bacillati</taxon>
        <taxon>Bacillota</taxon>
        <taxon>Bacilli</taxon>
        <taxon>Bacillales</taxon>
        <taxon>Paenibacillaceae</taxon>
        <taxon>Paenibacillus</taxon>
    </lineage>
</organism>
<dbReference type="InterPro" id="IPR036423">
    <property type="entry name" value="SOD-like_Cu/Zn_dom_sf"/>
</dbReference>
<dbReference type="EMBL" id="RXHU01000070">
    <property type="protein sequence ID" value="RTE06864.1"/>
    <property type="molecule type" value="Genomic_DNA"/>
</dbReference>
<comment type="function">
    <text evidence="2">Destroys radicals which are normally produced within the cells and which are toxic to biological systems. May play a role in favoring mycobacterial survival in phagocytes.</text>
</comment>
<comment type="cofactor">
    <cofactor evidence="3">
        <name>Zn(2+)</name>
        <dbReference type="ChEBI" id="CHEBI:29105"/>
    </cofactor>
    <text evidence="3">Binds 1 zinc ion per subunit.</text>
</comment>
<dbReference type="PROSITE" id="PS00332">
    <property type="entry name" value="SOD_CU_ZN_2"/>
    <property type="match status" value="1"/>
</dbReference>
<dbReference type="InterPro" id="IPR024134">
    <property type="entry name" value="SOD_Cu/Zn_/chaperone"/>
</dbReference>
<reference evidence="5 6" key="1">
    <citation type="submission" date="2018-12" db="EMBL/GenBank/DDBJ databases">
        <title>Bacillus ochoae sp. nov., Paenibacillus whitsoniae sp. nov., Paenibacillus spiritus sp. nov. Isolated from the Mars Exploration Rover during spacecraft assembly.</title>
        <authorList>
            <person name="Seuylemezian A."/>
            <person name="Vaishampayan P."/>
        </authorList>
    </citation>
    <scope>NUCLEOTIDE SEQUENCE [LARGE SCALE GENOMIC DNA]</scope>
    <source>
        <strain evidence="5 6">MER 54</strain>
    </source>
</reference>
<evidence type="ECO:0000256" key="1">
    <source>
        <dbReference type="ARBA" id="ARBA00010457"/>
    </source>
</evidence>
<evidence type="ECO:0000259" key="4">
    <source>
        <dbReference type="Pfam" id="PF00080"/>
    </source>
</evidence>
<dbReference type="PANTHER" id="PTHR10003">
    <property type="entry name" value="SUPEROXIDE DISMUTASE CU-ZN -RELATED"/>
    <property type="match status" value="1"/>
</dbReference>
<feature type="domain" description="Superoxide dismutase copper/zinc binding" evidence="4">
    <location>
        <begin position="51"/>
        <end position="182"/>
    </location>
</feature>
<comment type="catalytic activity">
    <reaction evidence="3">
        <text>2 superoxide + 2 H(+) = H2O2 + O2</text>
        <dbReference type="Rhea" id="RHEA:20696"/>
        <dbReference type="ChEBI" id="CHEBI:15378"/>
        <dbReference type="ChEBI" id="CHEBI:15379"/>
        <dbReference type="ChEBI" id="CHEBI:16240"/>
        <dbReference type="ChEBI" id="CHEBI:18421"/>
        <dbReference type="EC" id="1.15.1.1"/>
    </reaction>
</comment>
<keyword evidence="3" id="KW-0560">Oxidoreductase</keyword>
<evidence type="ECO:0000256" key="3">
    <source>
        <dbReference type="RuleBase" id="RU000393"/>
    </source>
</evidence>
<keyword evidence="3" id="KW-0862">Zinc</keyword>
<dbReference type="Proteomes" id="UP000276128">
    <property type="component" value="Unassembled WGS sequence"/>
</dbReference>